<evidence type="ECO:0000256" key="1">
    <source>
        <dbReference type="SAM" id="Phobius"/>
    </source>
</evidence>
<reference evidence="3 5" key="1">
    <citation type="journal article" date="2019" name="Int. J. Infect. Dis.">
        <title>Characterization of a community-acquired methicillin-resistant sequence type 338 Staphylococcus aureus strain containing a staphylococcal cassette chromosome mec type VT.</title>
        <authorList>
            <person name="Chen Y."/>
            <person name="Hong J."/>
            <person name="Chen Y."/>
            <person name="Wang H."/>
            <person name="Yu Y."/>
            <person name="Qu T."/>
        </authorList>
    </citation>
    <scope>NUCLEOTIDE SEQUENCE</scope>
    <source>
        <strain evidence="2 5">LJ05</strain>
        <strain evidence="3">LQ41</strain>
    </source>
</reference>
<keyword evidence="1" id="KW-1133">Transmembrane helix</keyword>
<dbReference type="KEGG" id="sams:NI36_09140"/>
<feature type="transmembrane region" description="Helical" evidence="1">
    <location>
        <begin position="6"/>
        <end position="29"/>
    </location>
</feature>
<reference evidence="4 6" key="2">
    <citation type="submission" date="2020-04" db="EMBL/GenBank/DDBJ databases">
        <authorList>
            <person name="Kim J.-M."/>
            <person name="Chung S.H."/>
            <person name="Kim I."/>
            <person name="Kim J.-S."/>
        </authorList>
    </citation>
    <scope>NUCLEOTIDE SEQUENCE [LARGE SCALE GENOMIC DNA]</scope>
    <source>
        <strain evidence="4">HL20709</strain>
    </source>
</reference>
<evidence type="ECO:0000313" key="6">
    <source>
        <dbReference type="Proteomes" id="UP000502818"/>
    </source>
</evidence>
<keyword evidence="1" id="KW-0472">Membrane</keyword>
<dbReference type="RefSeq" id="WP_001824175.1">
    <property type="nucleotide sequence ID" value="NZ_BDZA01000009.1"/>
</dbReference>
<gene>
    <name evidence="3" type="ORF">GAY51_07175</name>
    <name evidence="2" type="ORF">GAY54_05360</name>
    <name evidence="4" type="ORF">HH313_001740</name>
</gene>
<protein>
    <submittedName>
        <fullName evidence="3">Uncharacterized protein</fullName>
    </submittedName>
</protein>
<dbReference type="Proteomes" id="UP000463077">
    <property type="component" value="Unassembled WGS sequence"/>
</dbReference>
<evidence type="ECO:0000313" key="2">
    <source>
        <dbReference type="EMBL" id="MUG51980.1"/>
    </source>
</evidence>
<dbReference type="EMBL" id="CP053070">
    <property type="protein sequence ID" value="QJR07868.1"/>
    <property type="molecule type" value="Genomic_DNA"/>
</dbReference>
<dbReference type="Proteomes" id="UP000502818">
    <property type="component" value="Chromosome"/>
</dbReference>
<dbReference type="EMBL" id="WFHO01000009">
    <property type="protein sequence ID" value="MUG51980.1"/>
    <property type="molecule type" value="Genomic_DNA"/>
</dbReference>
<proteinExistence type="predicted"/>
<evidence type="ECO:0000313" key="5">
    <source>
        <dbReference type="Proteomes" id="UP000463077"/>
    </source>
</evidence>
<dbReference type="EMBL" id="WFIJ01000009">
    <property type="protein sequence ID" value="MUG83424.1"/>
    <property type="molecule type" value="Genomic_DNA"/>
</dbReference>
<name>A0A6B1RMP3_STAAU</name>
<accession>A0A6B1RMP3</accession>
<evidence type="ECO:0000313" key="3">
    <source>
        <dbReference type="EMBL" id="MUG83424.1"/>
    </source>
</evidence>
<evidence type="ECO:0000313" key="4">
    <source>
        <dbReference type="EMBL" id="QJR07868.1"/>
    </source>
</evidence>
<keyword evidence="1" id="KW-0812">Transmembrane</keyword>
<sequence length="37" mass="4381">MNDIDLIHYMLLMNVPAYVFLACLLYIAVRLGQKFMF</sequence>
<dbReference type="AlphaFoldDB" id="A0A6B1RMP3"/>
<organism evidence="3">
    <name type="scientific">Staphylococcus aureus</name>
    <dbReference type="NCBI Taxonomy" id="1280"/>
    <lineage>
        <taxon>Bacteria</taxon>
        <taxon>Bacillati</taxon>
        <taxon>Bacillota</taxon>
        <taxon>Bacilli</taxon>
        <taxon>Bacillales</taxon>
        <taxon>Staphylococcaceae</taxon>
        <taxon>Staphylococcus</taxon>
    </lineage>
</organism>